<gene>
    <name evidence="1" type="ORF">DEO72_LG7g1351</name>
</gene>
<accession>A0A4D6MK21</accession>
<organism evidence="1 2">
    <name type="scientific">Vigna unguiculata</name>
    <name type="common">Cowpea</name>
    <dbReference type="NCBI Taxonomy" id="3917"/>
    <lineage>
        <taxon>Eukaryota</taxon>
        <taxon>Viridiplantae</taxon>
        <taxon>Streptophyta</taxon>
        <taxon>Embryophyta</taxon>
        <taxon>Tracheophyta</taxon>
        <taxon>Spermatophyta</taxon>
        <taxon>Magnoliopsida</taxon>
        <taxon>eudicotyledons</taxon>
        <taxon>Gunneridae</taxon>
        <taxon>Pentapetalae</taxon>
        <taxon>rosids</taxon>
        <taxon>fabids</taxon>
        <taxon>Fabales</taxon>
        <taxon>Fabaceae</taxon>
        <taxon>Papilionoideae</taxon>
        <taxon>50 kb inversion clade</taxon>
        <taxon>NPAAA clade</taxon>
        <taxon>indigoferoid/millettioid clade</taxon>
        <taxon>Phaseoleae</taxon>
        <taxon>Vigna</taxon>
    </lineage>
</organism>
<protein>
    <submittedName>
        <fullName evidence="1">Uncharacterized protein</fullName>
    </submittedName>
</protein>
<proteinExistence type="predicted"/>
<sequence>MQGCSGFVKEEDAHNGGGATRRKGADLRWPWCSGAVVFAASACGRLRWCVVVARRRWWRRRCCRLVVAGGRRGDGGGGCHGDGRRWRLRFGRLKWRIATWHDLSELGLSGRRGAT</sequence>
<evidence type="ECO:0000313" key="1">
    <source>
        <dbReference type="EMBL" id="QCE00065.1"/>
    </source>
</evidence>
<dbReference type="AlphaFoldDB" id="A0A4D6MK21"/>
<reference evidence="1 2" key="1">
    <citation type="submission" date="2019-04" db="EMBL/GenBank/DDBJ databases">
        <title>An improved genome assembly and genetic linkage map for asparagus bean, Vigna unguiculata ssp. sesquipedialis.</title>
        <authorList>
            <person name="Xia Q."/>
            <person name="Zhang R."/>
            <person name="Dong Y."/>
        </authorList>
    </citation>
    <scope>NUCLEOTIDE SEQUENCE [LARGE SCALE GENOMIC DNA]</scope>
    <source>
        <tissue evidence="1">Leaf</tissue>
    </source>
</reference>
<evidence type="ECO:0000313" key="2">
    <source>
        <dbReference type="Proteomes" id="UP000501690"/>
    </source>
</evidence>
<keyword evidence="2" id="KW-1185">Reference proteome</keyword>
<dbReference type="Proteomes" id="UP000501690">
    <property type="component" value="Linkage Group LG7"/>
</dbReference>
<name>A0A4D6MK21_VIGUN</name>
<dbReference type="EMBL" id="CP039351">
    <property type="protein sequence ID" value="QCE00065.1"/>
    <property type="molecule type" value="Genomic_DNA"/>
</dbReference>